<accession>A0A5C5WY44</accession>
<comment type="caution">
    <text evidence="5">The sequence shown here is derived from an EMBL/GenBank/DDBJ whole genome shotgun (WGS) entry which is preliminary data.</text>
</comment>
<dbReference type="AlphaFoldDB" id="A0A5C5WY44"/>
<dbReference type="Gene3D" id="1.10.10.10">
    <property type="entry name" value="Winged helix-like DNA-binding domain superfamily/Winged helix DNA-binding domain"/>
    <property type="match status" value="1"/>
</dbReference>
<evidence type="ECO:0000256" key="3">
    <source>
        <dbReference type="ARBA" id="ARBA00023125"/>
    </source>
</evidence>
<dbReference type="GO" id="GO:0045892">
    <property type="term" value="P:negative regulation of DNA-templated transcription"/>
    <property type="evidence" value="ECO:0007669"/>
    <property type="project" value="InterPro"/>
</dbReference>
<dbReference type="InterPro" id="IPR036388">
    <property type="entry name" value="WH-like_DNA-bd_sf"/>
</dbReference>
<organism evidence="5 6">
    <name type="scientific">Allorhodopirellula solitaria</name>
    <dbReference type="NCBI Taxonomy" id="2527987"/>
    <lineage>
        <taxon>Bacteria</taxon>
        <taxon>Pseudomonadati</taxon>
        <taxon>Planctomycetota</taxon>
        <taxon>Planctomycetia</taxon>
        <taxon>Pirellulales</taxon>
        <taxon>Pirellulaceae</taxon>
        <taxon>Allorhodopirellula</taxon>
    </lineage>
</organism>
<dbReference type="OrthoDB" id="279010at2"/>
<evidence type="ECO:0000256" key="4">
    <source>
        <dbReference type="ARBA" id="ARBA00023163"/>
    </source>
</evidence>
<evidence type="ECO:0000313" key="5">
    <source>
        <dbReference type="EMBL" id="TWT55500.1"/>
    </source>
</evidence>
<evidence type="ECO:0000313" key="6">
    <source>
        <dbReference type="Proteomes" id="UP000318053"/>
    </source>
</evidence>
<dbReference type="SUPFAM" id="SSF46785">
    <property type="entry name" value="Winged helix' DNA-binding domain"/>
    <property type="match status" value="1"/>
</dbReference>
<dbReference type="GO" id="GO:0003677">
    <property type="term" value="F:DNA binding"/>
    <property type="evidence" value="ECO:0007669"/>
    <property type="project" value="UniProtKB-KW"/>
</dbReference>
<dbReference type="RefSeq" id="WP_146393757.1">
    <property type="nucleotide sequence ID" value="NZ_SJPK01000025.1"/>
</dbReference>
<protein>
    <submittedName>
        <fullName evidence="5">Penicillinase repressor</fullName>
    </submittedName>
</protein>
<keyword evidence="6" id="KW-1185">Reference proteome</keyword>
<keyword evidence="4" id="KW-0804">Transcription</keyword>
<sequence>MSEKIPGLGSLQSEVMELVWTLEEATVAQLVDAIGKRRSVSYTTVLSAVQKLEKKGWLQHRTEGRAYVFRAARERTEVGQNKLGELLKTVFSGDPRMLLSSLIDEAGLSDSELSELRNLIDERRKATANKKGRRNGE</sequence>
<evidence type="ECO:0000256" key="1">
    <source>
        <dbReference type="ARBA" id="ARBA00011046"/>
    </source>
</evidence>
<evidence type="ECO:0000256" key="2">
    <source>
        <dbReference type="ARBA" id="ARBA00023015"/>
    </source>
</evidence>
<keyword evidence="2" id="KW-0805">Transcription regulation</keyword>
<dbReference type="Pfam" id="PF03965">
    <property type="entry name" value="Penicillinase_R"/>
    <property type="match status" value="1"/>
</dbReference>
<dbReference type="InterPro" id="IPR005650">
    <property type="entry name" value="BlaI_family"/>
</dbReference>
<proteinExistence type="inferred from homology"/>
<dbReference type="Proteomes" id="UP000318053">
    <property type="component" value="Unassembled WGS sequence"/>
</dbReference>
<dbReference type="PIRSF" id="PIRSF019455">
    <property type="entry name" value="CopR_AtkY"/>
    <property type="match status" value="1"/>
</dbReference>
<dbReference type="InterPro" id="IPR036390">
    <property type="entry name" value="WH_DNA-bd_sf"/>
</dbReference>
<dbReference type="EMBL" id="SJPK01000025">
    <property type="protein sequence ID" value="TWT55500.1"/>
    <property type="molecule type" value="Genomic_DNA"/>
</dbReference>
<name>A0A5C5WY44_9BACT</name>
<keyword evidence="3" id="KW-0238">DNA-binding</keyword>
<comment type="similarity">
    <text evidence="1">Belongs to the BlaI transcriptional regulatory family.</text>
</comment>
<reference evidence="5 6" key="1">
    <citation type="submission" date="2019-02" db="EMBL/GenBank/DDBJ databases">
        <title>Deep-cultivation of Planctomycetes and their phenomic and genomic characterization uncovers novel biology.</title>
        <authorList>
            <person name="Wiegand S."/>
            <person name="Jogler M."/>
            <person name="Boedeker C."/>
            <person name="Pinto D."/>
            <person name="Vollmers J."/>
            <person name="Rivas-Marin E."/>
            <person name="Kohn T."/>
            <person name="Peeters S.H."/>
            <person name="Heuer A."/>
            <person name="Rast P."/>
            <person name="Oberbeckmann S."/>
            <person name="Bunk B."/>
            <person name="Jeske O."/>
            <person name="Meyerdierks A."/>
            <person name="Storesund J.E."/>
            <person name="Kallscheuer N."/>
            <person name="Luecker S."/>
            <person name="Lage O.M."/>
            <person name="Pohl T."/>
            <person name="Merkel B.J."/>
            <person name="Hornburger P."/>
            <person name="Mueller R.-W."/>
            <person name="Bruemmer F."/>
            <person name="Labrenz M."/>
            <person name="Spormann A.M."/>
            <person name="Op Den Camp H."/>
            <person name="Overmann J."/>
            <person name="Amann R."/>
            <person name="Jetten M.S.M."/>
            <person name="Mascher T."/>
            <person name="Medema M.H."/>
            <person name="Devos D.P."/>
            <person name="Kaster A.-K."/>
            <person name="Ovreas L."/>
            <person name="Rohde M."/>
            <person name="Galperin M.Y."/>
            <person name="Jogler C."/>
        </authorList>
    </citation>
    <scope>NUCLEOTIDE SEQUENCE [LARGE SCALE GENOMIC DNA]</scope>
    <source>
        <strain evidence="5 6">CA85</strain>
    </source>
</reference>
<dbReference type="Gene3D" id="1.10.4040.10">
    <property type="entry name" value="Penicillinase repressor domain"/>
    <property type="match status" value="1"/>
</dbReference>
<gene>
    <name evidence="5" type="primary">blaI_4</name>
    <name evidence="5" type="ORF">CA85_49130</name>
</gene>